<organism evidence="2 3">
    <name type="scientific">Nezara viridula</name>
    <name type="common">Southern green stink bug</name>
    <name type="synonym">Cimex viridulus</name>
    <dbReference type="NCBI Taxonomy" id="85310"/>
    <lineage>
        <taxon>Eukaryota</taxon>
        <taxon>Metazoa</taxon>
        <taxon>Ecdysozoa</taxon>
        <taxon>Arthropoda</taxon>
        <taxon>Hexapoda</taxon>
        <taxon>Insecta</taxon>
        <taxon>Pterygota</taxon>
        <taxon>Neoptera</taxon>
        <taxon>Paraneoptera</taxon>
        <taxon>Hemiptera</taxon>
        <taxon>Heteroptera</taxon>
        <taxon>Panheteroptera</taxon>
        <taxon>Pentatomomorpha</taxon>
        <taxon>Pentatomoidea</taxon>
        <taxon>Pentatomidae</taxon>
        <taxon>Pentatominae</taxon>
        <taxon>Nezara</taxon>
    </lineage>
</organism>
<proteinExistence type="predicted"/>
<feature type="compositionally biased region" description="Polar residues" evidence="1">
    <location>
        <begin position="244"/>
        <end position="253"/>
    </location>
</feature>
<feature type="compositionally biased region" description="Polar residues" evidence="1">
    <location>
        <begin position="9"/>
        <end position="22"/>
    </location>
</feature>
<dbReference type="Proteomes" id="UP001152798">
    <property type="component" value="Chromosome 2"/>
</dbReference>
<feature type="region of interest" description="Disordered" evidence="1">
    <location>
        <begin position="914"/>
        <end position="968"/>
    </location>
</feature>
<feature type="region of interest" description="Disordered" evidence="1">
    <location>
        <begin position="1222"/>
        <end position="1381"/>
    </location>
</feature>
<feature type="region of interest" description="Disordered" evidence="1">
    <location>
        <begin position="1"/>
        <end position="22"/>
    </location>
</feature>
<feature type="compositionally biased region" description="Polar residues" evidence="1">
    <location>
        <begin position="543"/>
        <end position="567"/>
    </location>
</feature>
<feature type="compositionally biased region" description="Polar residues" evidence="1">
    <location>
        <begin position="336"/>
        <end position="350"/>
    </location>
</feature>
<accession>A0A9P0EBK2</accession>
<sequence length="1396" mass="155071">MLSREENRQQQQQHTTICHNDIENTPTQLSNLLAQEDLNEINRARNLTKTDSLTVISQNSMKPTVPVYETYCSQGNQISRNHNQMANNWPSIWENINPIEETVNSYPTQDETDIEHQGGIDNLSPISRENYLNNASFAGDQQSIHNSYQTQLNFNRLSHLNVFNSNVGALFHGSETNLPERFTDQSNSMYDQPSLRHDVLHSDFLNRELFDFDTDLLESNEEHSLNIAISDNFVESLEREIEQSNEATQLSSTIDEDNSTNEYRSSVSDIYSDASIQTSDAQLEQSNHSVEFQSQFYEKSVELDKRTETNEIWKERGNELMNQLKNKQNNKHEQNTGITVNENDASNPEGSTKLAASRQLRVSSEAKKEHDSSDVIEDVIVDNVKNLVKNAKAGGGPIVFGNCEEALFYELRMKEIDAIDSAISSIEQKIKMDSNCYDLDRTNVKNIDTFQYIKYNKGVNESFIPVSIEITVMPLKIQPEDSAVPPETEEPEDSSETQDPTEMSEGSNVPESSTPLEMEPCQEAISQRKKEKDQLPDEKVATSMASPTESSSLTQIKPIGTCSTSAHNPHDDKTQEKTSEDKESGPDCFGKTQRVARDNEIIEMVDKNDPNAVEDEFAFIRKTEKKSSEEGIEKVISETMANTAVLEPVISSEDLLPTESEVQEKFETQDCKGELLVPNIFEFSKKLEITHLVTVTQSETNNDQVLKEELSTEVLSNQLSTEPQMQKALCSSSHISTQSDNIPDKGLENEHGCVSMESDRPNRLGEQQTFAPDTETDHAVTETDANIVEHTTIDKAKLILQESEIKEGENTDIASSSNEQNTPKASSSYDLSSGIGSRSVETKTEHSEKFTESIIQGTVSLTSQELATLPKHQLLSETKTQEISGTKNFTAVLSDPNTSETSAIQMDPIGKTCSQTETKTDKSPNEGTFTGILAMGPSSLPLLEKEQSSSSVYSSEGDNKPEKRTEDEDECVIMESGVPNQVVSKNDHNIVEETTTIDNTKENQHYESKVQPNEQIDVTLKTETNTHIDIKTHDMDNNSAGSTRSIETKCKHSDGTIDSNIQETMVALPTASATTLALPEPQLPCEIKTQRTSDVLNPAEELPEPNTQESSIIHETNPLEKTASQTETNIEQSPREESTTEISSFEPSFLTQTQDAPILDEPSIQETIHDNIVINISPSELAWLSEPATQSEIGSHPCFEQLENFQIEQVPLSIEGILQIPTTDTPRNQEPTEEPSGHIYSEQLGGSSLPGVSEMVEKKLPSEQSAISETENVSSEAGPEPAIPDDLPPQRSSICLTSNETTVVSSESEPSISVKSDGQSVASLEPVPSSSESTLLVEKDAQPIADEPSDDEAPLAKRKRTESKSNMKLRVKETRKSSRVKKNPERLFYIGKGQLF</sequence>
<protein>
    <submittedName>
        <fullName evidence="2">Uncharacterized protein</fullName>
    </submittedName>
</protein>
<feature type="compositionally biased region" description="Basic and acidic residues" evidence="1">
    <location>
        <begin position="957"/>
        <end position="966"/>
    </location>
</feature>
<feature type="region of interest" description="Disordered" evidence="1">
    <location>
        <begin position="244"/>
        <end position="265"/>
    </location>
</feature>
<feature type="compositionally biased region" description="Basic and acidic residues" evidence="1">
    <location>
        <begin position="526"/>
        <end position="540"/>
    </location>
</feature>
<keyword evidence="3" id="KW-1185">Reference proteome</keyword>
<feature type="compositionally biased region" description="Polar residues" evidence="1">
    <location>
        <begin position="1262"/>
        <end position="1275"/>
    </location>
</feature>
<feature type="compositionally biased region" description="Acidic residues" evidence="1">
    <location>
        <begin position="487"/>
        <end position="496"/>
    </location>
</feature>
<feature type="compositionally biased region" description="Polar residues" evidence="1">
    <location>
        <begin position="1317"/>
        <end position="1334"/>
    </location>
</feature>
<feature type="region of interest" description="Disordered" evidence="1">
    <location>
        <begin position="808"/>
        <end position="849"/>
    </location>
</feature>
<feature type="region of interest" description="Disordered" evidence="1">
    <location>
        <begin position="327"/>
        <end position="358"/>
    </location>
</feature>
<evidence type="ECO:0000313" key="2">
    <source>
        <dbReference type="EMBL" id="CAH1393693.1"/>
    </source>
</evidence>
<dbReference type="EMBL" id="OV725078">
    <property type="protein sequence ID" value="CAH1393693.1"/>
    <property type="molecule type" value="Genomic_DNA"/>
</dbReference>
<feature type="compositionally biased region" description="Polar residues" evidence="1">
    <location>
        <begin position="1140"/>
        <end position="1150"/>
    </location>
</feature>
<evidence type="ECO:0000256" key="1">
    <source>
        <dbReference type="SAM" id="MobiDB-lite"/>
    </source>
</evidence>
<feature type="compositionally biased region" description="Low complexity" evidence="1">
    <location>
        <begin position="1297"/>
        <end position="1316"/>
    </location>
</feature>
<feature type="region of interest" description="Disordered" evidence="1">
    <location>
        <begin position="481"/>
        <end position="595"/>
    </location>
</feature>
<feature type="compositionally biased region" description="Basic and acidic residues" evidence="1">
    <location>
        <begin position="1362"/>
        <end position="1376"/>
    </location>
</feature>
<dbReference type="OrthoDB" id="6629424at2759"/>
<evidence type="ECO:0000313" key="3">
    <source>
        <dbReference type="Proteomes" id="UP001152798"/>
    </source>
</evidence>
<feature type="compositionally biased region" description="Polar residues" evidence="1">
    <location>
        <begin position="504"/>
        <end position="515"/>
    </location>
</feature>
<feature type="region of interest" description="Disordered" evidence="1">
    <location>
        <begin position="1098"/>
        <end position="1150"/>
    </location>
</feature>
<feature type="compositionally biased region" description="Basic and acidic residues" evidence="1">
    <location>
        <begin position="754"/>
        <end position="763"/>
    </location>
</feature>
<feature type="compositionally biased region" description="Polar residues" evidence="1">
    <location>
        <begin position="812"/>
        <end position="825"/>
    </location>
</feature>
<feature type="compositionally biased region" description="Polar residues" evidence="1">
    <location>
        <begin position="1122"/>
        <end position="1132"/>
    </location>
</feature>
<feature type="region of interest" description="Disordered" evidence="1">
    <location>
        <begin position="754"/>
        <end position="777"/>
    </location>
</feature>
<feature type="compositionally biased region" description="Low complexity" evidence="1">
    <location>
        <begin position="826"/>
        <end position="839"/>
    </location>
</feature>
<name>A0A9P0EBK2_NEZVI</name>
<feature type="compositionally biased region" description="Polar residues" evidence="1">
    <location>
        <begin position="1105"/>
        <end position="1114"/>
    </location>
</feature>
<gene>
    <name evidence="2" type="ORF">NEZAVI_LOCUS4321</name>
</gene>
<feature type="compositionally biased region" description="Basic and acidic residues" evidence="1">
    <location>
        <begin position="840"/>
        <end position="849"/>
    </location>
</feature>
<feature type="compositionally biased region" description="Basic and acidic residues" evidence="1">
    <location>
        <begin position="568"/>
        <end position="585"/>
    </location>
</feature>
<reference evidence="2" key="1">
    <citation type="submission" date="2022-01" db="EMBL/GenBank/DDBJ databases">
        <authorList>
            <person name="King R."/>
        </authorList>
    </citation>
    <scope>NUCLEOTIDE SEQUENCE</scope>
</reference>